<evidence type="ECO:0000256" key="1">
    <source>
        <dbReference type="ARBA" id="ARBA00023125"/>
    </source>
</evidence>
<dbReference type="InterPro" id="IPR047057">
    <property type="entry name" value="MerR_fam"/>
</dbReference>
<dbReference type="InterPro" id="IPR000551">
    <property type="entry name" value="MerR-type_HTH_dom"/>
</dbReference>
<gene>
    <name evidence="4" type="ORF">U3653_01135</name>
</gene>
<sequence>MLIGELAERTGVSARALRHYEEKELLVPERDANGYRHYAESAVAVVAQIRVMLGAGLNAAAIRRYLDCVRDGEHGLSVDMCSGLRTELDRIAARLAAQQTALEATRRRLDALRSA</sequence>
<dbReference type="Proteomes" id="UP001348098">
    <property type="component" value="Unassembled WGS sequence"/>
</dbReference>
<reference evidence="4 5" key="1">
    <citation type="submission" date="2023-12" db="EMBL/GenBank/DDBJ databases">
        <title>novel species in genus Nocarida.</title>
        <authorList>
            <person name="Li Z."/>
        </authorList>
    </citation>
    <scope>NUCLEOTIDE SEQUENCE [LARGE SCALE GENOMIC DNA]</scope>
    <source>
        <strain evidence="4 5">CDC186</strain>
    </source>
</reference>
<dbReference type="PANTHER" id="PTHR30204">
    <property type="entry name" value="REDOX-CYCLING DRUG-SENSING TRANSCRIPTIONAL ACTIVATOR SOXR"/>
    <property type="match status" value="1"/>
</dbReference>
<dbReference type="SMART" id="SM00422">
    <property type="entry name" value="HTH_MERR"/>
    <property type="match status" value="1"/>
</dbReference>
<evidence type="ECO:0000256" key="2">
    <source>
        <dbReference type="SAM" id="Coils"/>
    </source>
</evidence>
<organism evidence="4 5">
    <name type="scientific">Nocardia implantans</name>
    <dbReference type="NCBI Taxonomy" id="3108168"/>
    <lineage>
        <taxon>Bacteria</taxon>
        <taxon>Bacillati</taxon>
        <taxon>Actinomycetota</taxon>
        <taxon>Actinomycetes</taxon>
        <taxon>Mycobacteriales</taxon>
        <taxon>Nocardiaceae</taxon>
        <taxon>Nocardia</taxon>
    </lineage>
</organism>
<evidence type="ECO:0000313" key="4">
    <source>
        <dbReference type="EMBL" id="MEB3508614.1"/>
    </source>
</evidence>
<dbReference type="Gene3D" id="1.10.1660.10">
    <property type="match status" value="1"/>
</dbReference>
<accession>A0ABU6AN11</accession>
<evidence type="ECO:0000259" key="3">
    <source>
        <dbReference type="PROSITE" id="PS50937"/>
    </source>
</evidence>
<feature type="coiled-coil region" evidence="2">
    <location>
        <begin position="88"/>
        <end position="115"/>
    </location>
</feature>
<name>A0ABU6AN11_9NOCA</name>
<keyword evidence="1" id="KW-0238">DNA-binding</keyword>
<protein>
    <submittedName>
        <fullName evidence="4">MerR family transcriptional regulator</fullName>
    </submittedName>
</protein>
<keyword evidence="5" id="KW-1185">Reference proteome</keyword>
<dbReference type="RefSeq" id="WP_195080929.1">
    <property type="nucleotide sequence ID" value="NZ_JAYESH010000018.1"/>
</dbReference>
<keyword evidence="2" id="KW-0175">Coiled coil</keyword>
<feature type="domain" description="HTH merR-type" evidence="3">
    <location>
        <begin position="1"/>
        <end position="68"/>
    </location>
</feature>
<comment type="caution">
    <text evidence="4">The sequence shown here is derived from an EMBL/GenBank/DDBJ whole genome shotgun (WGS) entry which is preliminary data.</text>
</comment>
<dbReference type="PANTHER" id="PTHR30204:SF93">
    <property type="entry name" value="HTH MERR-TYPE DOMAIN-CONTAINING PROTEIN"/>
    <property type="match status" value="1"/>
</dbReference>
<dbReference type="Pfam" id="PF13411">
    <property type="entry name" value="MerR_1"/>
    <property type="match status" value="1"/>
</dbReference>
<dbReference type="InterPro" id="IPR009061">
    <property type="entry name" value="DNA-bd_dom_put_sf"/>
</dbReference>
<dbReference type="SUPFAM" id="SSF46955">
    <property type="entry name" value="Putative DNA-binding domain"/>
    <property type="match status" value="1"/>
</dbReference>
<dbReference type="PROSITE" id="PS50937">
    <property type="entry name" value="HTH_MERR_2"/>
    <property type="match status" value="1"/>
</dbReference>
<proteinExistence type="predicted"/>
<dbReference type="PRINTS" id="PR00040">
    <property type="entry name" value="HTHMERR"/>
</dbReference>
<dbReference type="EMBL" id="JAYKYQ010000001">
    <property type="protein sequence ID" value="MEB3508614.1"/>
    <property type="molecule type" value="Genomic_DNA"/>
</dbReference>
<evidence type="ECO:0000313" key="5">
    <source>
        <dbReference type="Proteomes" id="UP001348098"/>
    </source>
</evidence>